<proteinExistence type="predicted"/>
<protein>
    <submittedName>
        <fullName evidence="2">Adenylate cyclase</fullName>
    </submittedName>
</protein>
<dbReference type="AlphaFoldDB" id="A0A0S2LVM6"/>
<dbReference type="PANTHER" id="PTHR21028:SF2">
    <property type="entry name" value="CYTH DOMAIN-CONTAINING PROTEIN"/>
    <property type="match status" value="1"/>
</dbReference>
<dbReference type="PANTHER" id="PTHR21028">
    <property type="entry name" value="SI:CH211-156B7.4"/>
    <property type="match status" value="1"/>
</dbReference>
<dbReference type="Proteomes" id="UP000059574">
    <property type="component" value="Chromosome"/>
</dbReference>
<feature type="domain" description="CYTH" evidence="1">
    <location>
        <begin position="2"/>
        <end position="169"/>
    </location>
</feature>
<evidence type="ECO:0000313" key="3">
    <source>
        <dbReference type="Proteomes" id="UP000059574"/>
    </source>
</evidence>
<evidence type="ECO:0000259" key="1">
    <source>
        <dbReference type="PROSITE" id="PS51707"/>
    </source>
</evidence>
<dbReference type="InterPro" id="IPR008173">
    <property type="entry name" value="Adenylyl_cyclase_CyaB"/>
</dbReference>
<dbReference type="Pfam" id="PF01928">
    <property type="entry name" value="CYTH"/>
    <property type="match status" value="1"/>
</dbReference>
<organism evidence="2 3">
    <name type="scientific">Arthrobacter alpinus</name>
    <dbReference type="NCBI Taxonomy" id="656366"/>
    <lineage>
        <taxon>Bacteria</taxon>
        <taxon>Bacillati</taxon>
        <taxon>Actinomycetota</taxon>
        <taxon>Actinomycetes</taxon>
        <taxon>Micrococcales</taxon>
        <taxon>Micrococcaceae</taxon>
        <taxon>Arthrobacter</taxon>
    </lineage>
</organism>
<dbReference type="EMBL" id="CP013200">
    <property type="protein sequence ID" value="ALO65441.1"/>
    <property type="molecule type" value="Genomic_DNA"/>
</dbReference>
<reference evidence="3" key="1">
    <citation type="submission" date="2015-11" db="EMBL/GenBank/DDBJ databases">
        <authorList>
            <person name="Kumar R."/>
            <person name="Singh D."/>
            <person name="Swarnkar M.K."/>
            <person name="Singh A.K."/>
            <person name="Kumar S."/>
        </authorList>
    </citation>
    <scope>NUCLEOTIDE SEQUENCE [LARGE SCALE GENOMIC DNA]</scope>
    <source>
        <strain evidence="3">ERGS4:06</strain>
    </source>
</reference>
<dbReference type="Gene3D" id="2.40.320.10">
    <property type="entry name" value="Hypothetical Protein Pfu-838710-001"/>
    <property type="match status" value="1"/>
</dbReference>
<dbReference type="SMART" id="SM01118">
    <property type="entry name" value="CYTH"/>
    <property type="match status" value="1"/>
</dbReference>
<sequence>MPTNIEIKARVDSLDRLTSIVAALAEKAPDHVVQDDTFFDCPNGRLKLRAFPDGHGVLIFYRRDNELGPKPSFYVHCETSDPDGLRSVLALAYGKVGRVHKRRMVYHVGHTRVHLDRVDGLGDFVELEVPVDDALPADAAVSEAHRLIAKFGIAGGALVKGAYVDLLNAVNATPVP</sequence>
<dbReference type="InterPro" id="IPR033469">
    <property type="entry name" value="CYTH-like_dom_sf"/>
</dbReference>
<dbReference type="SUPFAM" id="SSF55154">
    <property type="entry name" value="CYTH-like phosphatases"/>
    <property type="match status" value="1"/>
</dbReference>
<name>A0A0S2LVM6_9MICC</name>
<dbReference type="PROSITE" id="PS51707">
    <property type="entry name" value="CYTH"/>
    <property type="match status" value="1"/>
</dbReference>
<evidence type="ECO:0000313" key="2">
    <source>
        <dbReference type="EMBL" id="ALO65441.1"/>
    </source>
</evidence>
<reference evidence="2 3" key="2">
    <citation type="journal article" date="2016" name="J. Biotechnol.">
        <title>Complete genome sequence of Arthrobacter alpinus ERGS4:06, a yellow pigmented bacterium tolerant to cold and radiations isolated from Sikkim Himalaya.</title>
        <authorList>
            <person name="Kumar R."/>
            <person name="Singh D."/>
            <person name="Swarnkar M.K."/>
            <person name="Singh A.K."/>
            <person name="Kumar S."/>
        </authorList>
    </citation>
    <scope>NUCLEOTIDE SEQUENCE [LARGE SCALE GENOMIC DNA]</scope>
    <source>
        <strain evidence="2 3">ERGS4:06</strain>
    </source>
</reference>
<dbReference type="OrthoDB" id="9795347at2"/>
<dbReference type="InterPro" id="IPR023577">
    <property type="entry name" value="CYTH_domain"/>
</dbReference>
<dbReference type="RefSeq" id="WP_062285874.1">
    <property type="nucleotide sequence ID" value="NZ_CP013200.1"/>
</dbReference>
<gene>
    <name evidence="2" type="ORF">AS189_01680</name>
</gene>
<accession>A0A0S2LVM6</accession>
<dbReference type="CDD" id="cd07890">
    <property type="entry name" value="CYTH-like_AC_IV-like"/>
    <property type="match status" value="1"/>
</dbReference>